<dbReference type="EMBL" id="CCBP010000098">
    <property type="protein sequence ID" value="CDO71191.1"/>
    <property type="molecule type" value="Genomic_DNA"/>
</dbReference>
<gene>
    <name evidence="1" type="ORF">BN946_scf184845.g61</name>
</gene>
<organism evidence="1 2">
    <name type="scientific">Pycnoporus cinnabarinus</name>
    <name type="common">Cinnabar-red polypore</name>
    <name type="synonym">Trametes cinnabarina</name>
    <dbReference type="NCBI Taxonomy" id="5643"/>
    <lineage>
        <taxon>Eukaryota</taxon>
        <taxon>Fungi</taxon>
        <taxon>Dikarya</taxon>
        <taxon>Basidiomycota</taxon>
        <taxon>Agaricomycotina</taxon>
        <taxon>Agaricomycetes</taxon>
        <taxon>Polyporales</taxon>
        <taxon>Polyporaceae</taxon>
        <taxon>Trametes</taxon>
    </lineage>
</organism>
<comment type="caution">
    <text evidence="1">The sequence shown here is derived from an EMBL/GenBank/DDBJ whole genome shotgun (WGS) entry which is preliminary data.</text>
</comment>
<protein>
    <recommendedName>
        <fullName evidence="3">Metallo-beta-lactamase domain-containing protein</fullName>
    </recommendedName>
</protein>
<keyword evidence="2" id="KW-1185">Reference proteome</keyword>
<dbReference type="InterPro" id="IPR025638">
    <property type="entry name" value="DUF4336"/>
</dbReference>
<evidence type="ECO:0000313" key="2">
    <source>
        <dbReference type="Proteomes" id="UP000029665"/>
    </source>
</evidence>
<dbReference type="PANTHER" id="PTHR33835:SF1">
    <property type="entry name" value="METALLO-BETA-LACTAMASE DOMAIN-CONTAINING PROTEIN"/>
    <property type="match status" value="1"/>
</dbReference>
<dbReference type="Proteomes" id="UP000029665">
    <property type="component" value="Unassembled WGS sequence"/>
</dbReference>
<dbReference type="HOGENOM" id="CLU_056292_1_0_1"/>
<evidence type="ECO:0008006" key="3">
    <source>
        <dbReference type="Google" id="ProtNLM"/>
    </source>
</evidence>
<dbReference type="OMA" id="IFRDVMA"/>
<dbReference type="SUPFAM" id="SSF56281">
    <property type="entry name" value="Metallo-hydrolase/oxidoreductase"/>
    <property type="match status" value="1"/>
</dbReference>
<proteinExistence type="predicted"/>
<sequence length="269" mass="29726">MAASTQDSSNPFSRFGLIPVGGRSTAVKLSNGDVWVLASTPLDEPTKSKLAEIGPVKWIIGADAVHHLFLGEYKKQYPDAKVIAVDEAAQKKAKEGLKVDGAWGADPPHTRYGFESDVSTSVPAFAEMIFTSSLNADTTLVIRPYSNTSPLVFTSAYSYFSGFKNKDVAFFHSKSKSMIEADLLFNLPAREQYSKTGSSGSFPLFGNLNPYSWAHKRFAWSLGVDKEAMKRDVKTVAGWDFERIIPCHGDVIEKDAKAAWMEAYKWYLD</sequence>
<dbReference type="PANTHER" id="PTHR33835">
    <property type="entry name" value="YALI0C07656P"/>
    <property type="match status" value="1"/>
</dbReference>
<evidence type="ECO:0000313" key="1">
    <source>
        <dbReference type="EMBL" id="CDO71191.1"/>
    </source>
</evidence>
<dbReference type="InterPro" id="IPR036866">
    <property type="entry name" value="RibonucZ/Hydroxyglut_hydro"/>
</dbReference>
<dbReference type="OrthoDB" id="421671at2759"/>
<dbReference type="AlphaFoldDB" id="A0A060SAB9"/>
<reference evidence="1" key="1">
    <citation type="submission" date="2014-01" db="EMBL/GenBank/DDBJ databases">
        <title>The genome of the white-rot fungus Pycnoporus cinnabarinus: a basidiomycete model with a versatile arsenal for lignocellulosic biomass breakdown.</title>
        <authorList>
            <person name="Levasseur A."/>
            <person name="Lomascolo A."/>
            <person name="Ruiz-Duenas F.J."/>
            <person name="Uzan E."/>
            <person name="Piumi F."/>
            <person name="Kues U."/>
            <person name="Ram A.F.J."/>
            <person name="Murat C."/>
            <person name="Haon M."/>
            <person name="Benoit I."/>
            <person name="Arfi Y."/>
            <person name="Chevret D."/>
            <person name="Drula E."/>
            <person name="Kwon M.J."/>
            <person name="Gouret P."/>
            <person name="Lesage-Meessen L."/>
            <person name="Lombard V."/>
            <person name="Mariette J."/>
            <person name="Noirot C."/>
            <person name="Park J."/>
            <person name="Patyshakuliyeva A."/>
            <person name="Wieneger R.A.B."/>
            <person name="Wosten H.A.B."/>
            <person name="Martin F."/>
            <person name="Coutinho P.M."/>
            <person name="de Vries R."/>
            <person name="Martinez A.T."/>
            <person name="Klopp C."/>
            <person name="Pontarotti P."/>
            <person name="Henrissat B."/>
            <person name="Record E."/>
        </authorList>
    </citation>
    <scope>NUCLEOTIDE SEQUENCE [LARGE SCALE GENOMIC DNA]</scope>
    <source>
        <strain evidence="1">BRFM137</strain>
    </source>
</reference>
<accession>A0A060SAB9</accession>
<name>A0A060SAB9_PYCCI</name>